<dbReference type="SUPFAM" id="SSF51735">
    <property type="entry name" value="NAD(P)-binding Rossmann-fold domains"/>
    <property type="match status" value="1"/>
</dbReference>
<comment type="caution">
    <text evidence="2">The sequence shown here is derived from an EMBL/GenBank/DDBJ whole genome shotgun (WGS) entry which is preliminary data.</text>
</comment>
<dbReference type="GO" id="GO:0019632">
    <property type="term" value="P:shikimate metabolic process"/>
    <property type="evidence" value="ECO:0007669"/>
    <property type="project" value="TreeGrafter"/>
</dbReference>
<sequence>MDNFLRTSYRHGRSPLTPDSLNEPLQVCFFGTPNAKSLSPVLVPIIFQSVPSQWKFSPVDTDLTADFIHKRGQPDFLGSSITMPNKLSYKPLLDELTEEARVIGAVNTTFVRLDHSDGRHKHIGTNTDCVGIRDVLVQHVEGITESAHNIPAIVVGAGGAARSAVYALWRWMKPSEIYIANRLQAEAEELISSSRENMLGIQLRYIGSVEAAEKLPTPYLMVGTIPDYPATESGEIECLKVYNHFLARQKKGVLLDMCYIPSVSTKLLVSGREQKWKVISGMDVVVRIVAAQALLWLEREPPEVGIKKILDIVFEQGFKESLSY</sequence>
<evidence type="ECO:0000259" key="1">
    <source>
        <dbReference type="Pfam" id="PF08501"/>
    </source>
</evidence>
<dbReference type="InterPro" id="IPR022893">
    <property type="entry name" value="Shikimate_DH_fam"/>
</dbReference>
<dbReference type="SUPFAM" id="SSF53223">
    <property type="entry name" value="Aminoacid dehydrogenase-like, N-terminal domain"/>
    <property type="match status" value="1"/>
</dbReference>
<dbReference type="EMBL" id="LFMY01000003">
    <property type="protein sequence ID" value="OKL61799.1"/>
    <property type="molecule type" value="Genomic_DNA"/>
</dbReference>
<dbReference type="Pfam" id="PF08501">
    <property type="entry name" value="Shikimate_dh_N"/>
    <property type="match status" value="1"/>
</dbReference>
<feature type="domain" description="Shikimate dehydrogenase substrate binding N-terminal" evidence="1">
    <location>
        <begin position="30"/>
        <end position="108"/>
    </location>
</feature>
<proteinExistence type="predicted"/>
<protein>
    <recommendedName>
        <fullName evidence="1">Shikimate dehydrogenase substrate binding N-terminal domain-containing protein</fullName>
    </recommendedName>
</protein>
<dbReference type="GO" id="GO:0004764">
    <property type="term" value="F:shikimate 3-dehydrogenase (NADP+) activity"/>
    <property type="evidence" value="ECO:0007669"/>
    <property type="project" value="InterPro"/>
</dbReference>
<name>A0A225B1F2_TALAT</name>
<evidence type="ECO:0000313" key="3">
    <source>
        <dbReference type="Proteomes" id="UP000214365"/>
    </source>
</evidence>
<dbReference type="PANTHER" id="PTHR21089">
    <property type="entry name" value="SHIKIMATE DEHYDROGENASE"/>
    <property type="match status" value="1"/>
</dbReference>
<dbReference type="PANTHER" id="PTHR21089:SF1">
    <property type="entry name" value="BIFUNCTIONAL 3-DEHYDROQUINATE DEHYDRATASE_SHIKIMATE DEHYDROGENASE, CHLOROPLASTIC"/>
    <property type="match status" value="1"/>
</dbReference>
<evidence type="ECO:0000313" key="2">
    <source>
        <dbReference type="EMBL" id="OKL61799.1"/>
    </source>
</evidence>
<reference evidence="2 3" key="1">
    <citation type="submission" date="2015-06" db="EMBL/GenBank/DDBJ databases">
        <title>Talaromyces atroroseus IBT 11181 draft genome.</title>
        <authorList>
            <person name="Rasmussen K.B."/>
            <person name="Rasmussen S."/>
            <person name="Petersen B."/>
            <person name="Sicheritz-Ponten T."/>
            <person name="Mortensen U.H."/>
            <person name="Thrane U."/>
        </authorList>
    </citation>
    <scope>NUCLEOTIDE SEQUENCE [LARGE SCALE GENOMIC DNA]</scope>
    <source>
        <strain evidence="2 3">IBT 11181</strain>
    </source>
</reference>
<dbReference type="GO" id="GO:0009423">
    <property type="term" value="P:chorismate biosynthetic process"/>
    <property type="evidence" value="ECO:0007669"/>
    <property type="project" value="TreeGrafter"/>
</dbReference>
<organism evidence="2 3">
    <name type="scientific">Talaromyces atroroseus</name>
    <dbReference type="NCBI Taxonomy" id="1441469"/>
    <lineage>
        <taxon>Eukaryota</taxon>
        <taxon>Fungi</taxon>
        <taxon>Dikarya</taxon>
        <taxon>Ascomycota</taxon>
        <taxon>Pezizomycotina</taxon>
        <taxon>Eurotiomycetes</taxon>
        <taxon>Eurotiomycetidae</taxon>
        <taxon>Eurotiales</taxon>
        <taxon>Trichocomaceae</taxon>
        <taxon>Talaromyces</taxon>
        <taxon>Talaromyces sect. Trachyspermi</taxon>
    </lineage>
</organism>
<dbReference type="Gene3D" id="3.40.50.10860">
    <property type="entry name" value="Leucine Dehydrogenase, chain A, domain 1"/>
    <property type="match status" value="1"/>
</dbReference>
<dbReference type="InterPro" id="IPR013708">
    <property type="entry name" value="Shikimate_DH-bd_N"/>
</dbReference>
<dbReference type="AlphaFoldDB" id="A0A225B1F2"/>
<dbReference type="OrthoDB" id="204377at2759"/>
<dbReference type="STRING" id="1441469.A0A225B1F2"/>
<dbReference type="GeneID" id="31002070"/>
<dbReference type="Gene3D" id="3.40.50.720">
    <property type="entry name" value="NAD(P)-binding Rossmann-like Domain"/>
    <property type="match status" value="1"/>
</dbReference>
<dbReference type="RefSeq" id="XP_020121920.1">
    <property type="nucleotide sequence ID" value="XM_020264343.1"/>
</dbReference>
<dbReference type="Proteomes" id="UP000214365">
    <property type="component" value="Unassembled WGS sequence"/>
</dbReference>
<accession>A0A225B1F2</accession>
<keyword evidence="3" id="KW-1185">Reference proteome</keyword>
<gene>
    <name evidence="2" type="ORF">UA08_02315</name>
</gene>
<dbReference type="InterPro" id="IPR036291">
    <property type="entry name" value="NAD(P)-bd_dom_sf"/>
</dbReference>
<dbReference type="InterPro" id="IPR046346">
    <property type="entry name" value="Aminoacid_DH-like_N_sf"/>
</dbReference>